<dbReference type="NCBIfam" id="TIGR00138">
    <property type="entry name" value="rsmG_gidB"/>
    <property type="match status" value="1"/>
</dbReference>
<keyword evidence="3 6" id="KW-0489">Methyltransferase</keyword>
<comment type="function">
    <text evidence="6">Specifically methylates the N7 position of a guanine in 16S rRNA.</text>
</comment>
<accession>A0A3D8Y2H0</accession>
<keyword evidence="5 6" id="KW-0949">S-adenosyl-L-methionine</keyword>
<dbReference type="GO" id="GO:0005829">
    <property type="term" value="C:cytosol"/>
    <property type="evidence" value="ECO:0007669"/>
    <property type="project" value="TreeGrafter"/>
</dbReference>
<comment type="caution">
    <text evidence="7">The sequence shown here is derived from an EMBL/GenBank/DDBJ whole genome shotgun (WGS) entry which is preliminary data.</text>
</comment>
<evidence type="ECO:0000256" key="4">
    <source>
        <dbReference type="ARBA" id="ARBA00022679"/>
    </source>
</evidence>
<organism evidence="7 8">
    <name type="scientific">Dyadobacter luteus</name>
    <dbReference type="NCBI Taxonomy" id="2259619"/>
    <lineage>
        <taxon>Bacteria</taxon>
        <taxon>Pseudomonadati</taxon>
        <taxon>Bacteroidota</taxon>
        <taxon>Cytophagia</taxon>
        <taxon>Cytophagales</taxon>
        <taxon>Spirosomataceae</taxon>
        <taxon>Dyadobacter</taxon>
    </lineage>
</organism>
<evidence type="ECO:0000256" key="2">
    <source>
        <dbReference type="ARBA" id="ARBA00022552"/>
    </source>
</evidence>
<dbReference type="PANTHER" id="PTHR31760:SF0">
    <property type="entry name" value="S-ADENOSYL-L-METHIONINE-DEPENDENT METHYLTRANSFERASES SUPERFAMILY PROTEIN"/>
    <property type="match status" value="1"/>
</dbReference>
<reference evidence="7 8" key="1">
    <citation type="submission" date="2018-07" db="EMBL/GenBank/DDBJ databases">
        <title>Dyadobacter roseus sp. nov., isolated from rose rhizosphere soil.</title>
        <authorList>
            <person name="Chen L."/>
        </authorList>
    </citation>
    <scope>NUCLEOTIDE SEQUENCE [LARGE SCALE GENOMIC DNA]</scope>
    <source>
        <strain evidence="7 8">RS19</strain>
    </source>
</reference>
<dbReference type="SUPFAM" id="SSF53335">
    <property type="entry name" value="S-adenosyl-L-methionine-dependent methyltransferases"/>
    <property type="match status" value="1"/>
</dbReference>
<dbReference type="Gene3D" id="3.40.50.150">
    <property type="entry name" value="Vaccinia Virus protein VP39"/>
    <property type="match status" value="1"/>
</dbReference>
<evidence type="ECO:0000256" key="6">
    <source>
        <dbReference type="HAMAP-Rule" id="MF_00074"/>
    </source>
</evidence>
<gene>
    <name evidence="6" type="primary">rsmG</name>
    <name evidence="7" type="ORF">DSL64_28380</name>
</gene>
<dbReference type="PANTHER" id="PTHR31760">
    <property type="entry name" value="S-ADENOSYL-L-METHIONINE-DEPENDENT METHYLTRANSFERASES SUPERFAMILY PROTEIN"/>
    <property type="match status" value="1"/>
</dbReference>
<keyword evidence="1 6" id="KW-0963">Cytoplasm</keyword>
<evidence type="ECO:0000256" key="5">
    <source>
        <dbReference type="ARBA" id="ARBA00022691"/>
    </source>
</evidence>
<dbReference type="GO" id="GO:0070043">
    <property type="term" value="F:rRNA (guanine-N7-)-methyltransferase activity"/>
    <property type="evidence" value="ECO:0007669"/>
    <property type="project" value="UniProtKB-UniRule"/>
</dbReference>
<dbReference type="OrthoDB" id="9808773at2"/>
<dbReference type="EMBL" id="QNUL01000049">
    <property type="protein sequence ID" value="REA55223.1"/>
    <property type="molecule type" value="Genomic_DNA"/>
</dbReference>
<evidence type="ECO:0000313" key="7">
    <source>
        <dbReference type="EMBL" id="REA55223.1"/>
    </source>
</evidence>
<proteinExistence type="inferred from homology"/>
<dbReference type="Proteomes" id="UP000256373">
    <property type="component" value="Unassembled WGS sequence"/>
</dbReference>
<comment type="subcellular location">
    <subcellularLocation>
        <location evidence="6">Cytoplasm</location>
    </subcellularLocation>
</comment>
<comment type="similarity">
    <text evidence="6">Belongs to the methyltransferase superfamily. RNA methyltransferase RsmG family.</text>
</comment>
<dbReference type="PIRSF" id="PIRSF003078">
    <property type="entry name" value="GidB"/>
    <property type="match status" value="1"/>
</dbReference>
<dbReference type="EC" id="2.1.1.-" evidence="6"/>
<evidence type="ECO:0000256" key="1">
    <source>
        <dbReference type="ARBA" id="ARBA00022490"/>
    </source>
</evidence>
<dbReference type="AlphaFoldDB" id="A0A3D8Y2H0"/>
<sequence>MGKFPLYGPGILYLLFSVWHDYTYQTKTKNDMELIHKYFPDLTETQVSQFAQLEELYKDWNAKVNVISRQDIDTLYERHILHSLGIAKVMAFKPGTSVLDVGTGGGFPGIPLAILFPDSHFHLVDSIGKKIRVVQEIADAIGLKNVKIEQKRAERLEDQYEFVVSRAVTRLAPFVGWIQKNISRNSFHDLRNGILYLKGGDLQEELSEVKQKTKTYDLSNYFAEEFFETKKVVYVPL</sequence>
<keyword evidence="8" id="KW-1185">Reference proteome</keyword>
<keyword evidence="2 6" id="KW-0698">rRNA processing</keyword>
<evidence type="ECO:0000313" key="8">
    <source>
        <dbReference type="Proteomes" id="UP000256373"/>
    </source>
</evidence>
<name>A0A3D8Y2H0_9BACT</name>
<evidence type="ECO:0000256" key="3">
    <source>
        <dbReference type="ARBA" id="ARBA00022603"/>
    </source>
</evidence>
<feature type="binding site" evidence="6">
    <location>
        <begin position="153"/>
        <end position="154"/>
    </location>
    <ligand>
        <name>S-adenosyl-L-methionine</name>
        <dbReference type="ChEBI" id="CHEBI:59789"/>
    </ligand>
</feature>
<feature type="binding site" evidence="6">
    <location>
        <position position="102"/>
    </location>
    <ligand>
        <name>S-adenosyl-L-methionine</name>
        <dbReference type="ChEBI" id="CHEBI:59789"/>
    </ligand>
</feature>
<dbReference type="InterPro" id="IPR003682">
    <property type="entry name" value="rRNA_ssu_MeTfrase_G"/>
</dbReference>
<feature type="binding site" evidence="6">
    <location>
        <position position="166"/>
    </location>
    <ligand>
        <name>S-adenosyl-L-methionine</name>
        <dbReference type="ChEBI" id="CHEBI:59789"/>
    </ligand>
</feature>
<dbReference type="Pfam" id="PF02527">
    <property type="entry name" value="GidB"/>
    <property type="match status" value="1"/>
</dbReference>
<protein>
    <recommendedName>
        <fullName evidence="6">Ribosomal RNA small subunit methyltransferase G</fullName>
        <ecNumber evidence="6">2.1.1.-</ecNumber>
    </recommendedName>
    <alternativeName>
        <fullName evidence="6">16S rRNA 7-methylguanosine methyltransferase</fullName>
        <shortName evidence="6">16S rRNA m7G methyltransferase</shortName>
    </alternativeName>
</protein>
<keyword evidence="4 6" id="KW-0808">Transferase</keyword>
<comment type="caution">
    <text evidence="6">Lacks conserved residue(s) required for the propagation of feature annotation.</text>
</comment>
<feature type="binding site" evidence="6">
    <location>
        <position position="107"/>
    </location>
    <ligand>
        <name>S-adenosyl-L-methionine</name>
        <dbReference type="ChEBI" id="CHEBI:59789"/>
    </ligand>
</feature>
<dbReference type="HAMAP" id="MF_00074">
    <property type="entry name" value="16SrRNA_methyltr_G"/>
    <property type="match status" value="1"/>
</dbReference>
<dbReference type="InterPro" id="IPR029063">
    <property type="entry name" value="SAM-dependent_MTases_sf"/>
</dbReference>